<dbReference type="Pfam" id="PF00201">
    <property type="entry name" value="UDPGT"/>
    <property type="match status" value="1"/>
</dbReference>
<keyword evidence="6" id="KW-0732">Signal</keyword>
<feature type="transmembrane region" description="Helical" evidence="10">
    <location>
        <begin position="642"/>
        <end position="661"/>
    </location>
</feature>
<proteinExistence type="inferred from homology"/>
<comment type="subcellular location">
    <subcellularLocation>
        <location evidence="2">Endoplasmic reticulum membrane</location>
        <topology evidence="2">Multi-pass membrane protein</topology>
    </subcellularLocation>
</comment>
<dbReference type="InterPro" id="IPR002213">
    <property type="entry name" value="UDP_glucos_trans"/>
</dbReference>
<dbReference type="SUPFAM" id="SSF53756">
    <property type="entry name" value="UDP-Glycosyltransferase/glycogen phosphorylase"/>
    <property type="match status" value="1"/>
</dbReference>
<dbReference type="PANTHER" id="PTHR12692">
    <property type="entry name" value="DOLICHYL-DIPHOSPHOOLIGOSACCHARIDE--PROTEIN GLYCOSYLTRANSFERASE-RELATED"/>
    <property type="match status" value="1"/>
</dbReference>
<comment type="caution">
    <text evidence="11">The sequence shown here is derived from an EMBL/GenBank/DDBJ whole genome shotgun (WGS) entry which is preliminary data.</text>
</comment>
<evidence type="ECO:0000256" key="9">
    <source>
        <dbReference type="ARBA" id="ARBA00023136"/>
    </source>
</evidence>
<evidence type="ECO:0000313" key="11">
    <source>
        <dbReference type="EMBL" id="KAG9510138.1"/>
    </source>
</evidence>
<dbReference type="Gene3D" id="3.40.50.2000">
    <property type="entry name" value="Glycogen Phosphorylase B"/>
    <property type="match status" value="2"/>
</dbReference>
<comment type="function">
    <text evidence="1">Subunit of the oligosaccharyl transferase (OST) complex that catalyzes the initial transfer of a defined glycan (Glc(3)Man(9)GlcNAc(2) in eukaryotes) from the lipid carrier dolichol-pyrophosphate to an asparagine residue within an Asn-X-Ser/Thr consensus motif in nascent polypeptide chains, the first step in protein N-glycosylation. N-glycosylation occurs cotranslationally and the complex associates with the Sec61 complex at the channel-forming translocon complex that mediates protein translocation across the endoplasmic reticulum (ER). All subunits are required for a maximal enzyme activity.</text>
</comment>
<sequence length="804" mass="90692">MKFLFFPLNSPGHVNSSLGIADRLHEKGHQTVFMTLGAMMSPETVLKRGHEVIVIEDSSPPPNGLSNSAEKWPAIIERCKEFFQLSPLEGIIKSFPIADSEMQREIVCNDDQYRATIDSIKPDVILIDMYFIPPSIVKGTVPWVRLYSANPLGLLSAPGIPPHFAGFSIPEHIEQLAMSGKYDEIKRPQEWIDFEQAIRKELRPRVAQWNDYLVSRGCSPLPPGKFAHDSPHLNIYMFPESLDYHKLRPDLKHWIRCDSLLRRSVGDWNIPECLASKSDLGGLVYLSMGSLASSDTELMKRLVGFLAHSRNRFIVSKGTKGEEYELPCNMWGQNYLPQDLILQKVDMSIIHGGNNTVTECMYYGCPVIVMPIFADQLDNAQRIQDKRLGIRLDVYKCTQEELLNAVESIMFNQALRKEISDIGARMRTRDDGKRVAGALLILGLAFLGIVNSQTSLEERVQRLKELSDRKPLIKLNAEKFRQFIGSKSIPRNYSFVVMLTALSPSRGCSLCRQAHEEFNVVATSYQYSEFSDSKSLFFGYVDFDEGSEVFNYLKISSAPAFLYFSPKGKVRDAQELNLQRIGFSADVLIKWISEKTNSDIKNMRIVRPPNYTMVVLLTGLALATTAILYFSRNSLGFVFNRTNWAILALVIVFFMTSGQMWNSIRGAPFMQRSKDGLVYISGSSSFQYVAETYIVFGLNAAVTLGMLIVTNSMRAGRTTSLIGGAKQRKIEALVGTIILLFSFSLLMSTFRLYFLNKRDGHNEDKIHHHLSGVSSTSYDGGMIRPVVLNLNPNMQTFSGIIYYQ</sequence>
<feature type="transmembrane region" description="Helical" evidence="10">
    <location>
        <begin position="611"/>
        <end position="630"/>
    </location>
</feature>
<accession>A0ABQ7S9N3</accession>
<feature type="transmembrane region" description="Helical" evidence="10">
    <location>
        <begin position="693"/>
        <end position="711"/>
    </location>
</feature>
<evidence type="ECO:0000256" key="2">
    <source>
        <dbReference type="ARBA" id="ARBA00004477"/>
    </source>
</evidence>
<comment type="similarity">
    <text evidence="3">Belongs to the OST3/OST6 family.</text>
</comment>
<keyword evidence="9 10" id="KW-0472">Membrane</keyword>
<keyword evidence="4" id="KW-0808">Transferase</keyword>
<evidence type="ECO:0000256" key="10">
    <source>
        <dbReference type="SAM" id="Phobius"/>
    </source>
</evidence>
<organism evidence="11 12">
    <name type="scientific">Fragariocoptes setiger</name>
    <dbReference type="NCBI Taxonomy" id="1670756"/>
    <lineage>
        <taxon>Eukaryota</taxon>
        <taxon>Metazoa</taxon>
        <taxon>Ecdysozoa</taxon>
        <taxon>Arthropoda</taxon>
        <taxon>Chelicerata</taxon>
        <taxon>Arachnida</taxon>
        <taxon>Acari</taxon>
        <taxon>Acariformes</taxon>
        <taxon>Trombidiformes</taxon>
        <taxon>Prostigmata</taxon>
        <taxon>Eupodina</taxon>
        <taxon>Eriophyoidea</taxon>
        <taxon>Phytoptidae</taxon>
        <taxon>Fragariocoptes</taxon>
    </lineage>
</organism>
<protein>
    <submittedName>
        <fullName evidence="11">Tumor suppressor candidate 3</fullName>
    </submittedName>
</protein>
<dbReference type="SUPFAM" id="SSF52833">
    <property type="entry name" value="Thioredoxin-like"/>
    <property type="match status" value="1"/>
</dbReference>
<evidence type="ECO:0000256" key="7">
    <source>
        <dbReference type="ARBA" id="ARBA00022824"/>
    </source>
</evidence>
<keyword evidence="12" id="KW-1185">Reference proteome</keyword>
<keyword evidence="5 10" id="KW-0812">Transmembrane</keyword>
<evidence type="ECO:0000256" key="3">
    <source>
        <dbReference type="ARBA" id="ARBA00009561"/>
    </source>
</evidence>
<reference evidence="11 12" key="1">
    <citation type="submission" date="2020-10" db="EMBL/GenBank/DDBJ databases">
        <authorList>
            <person name="Klimov P.B."/>
            <person name="Dyachkov S.M."/>
            <person name="Chetverikov P.E."/>
        </authorList>
    </citation>
    <scope>NUCLEOTIDE SEQUENCE [LARGE SCALE GENOMIC DNA]</scope>
    <source>
        <strain evidence="11">BMOC 18-1129-001#AD2665</strain>
        <tissue evidence="11">Entire mites</tissue>
    </source>
</reference>
<name>A0ABQ7S9N3_9ACAR</name>
<dbReference type="PANTHER" id="PTHR12692:SF0">
    <property type="entry name" value="GH11935P"/>
    <property type="match status" value="1"/>
</dbReference>
<dbReference type="EMBL" id="JAIFTH010000223">
    <property type="protein sequence ID" value="KAG9510138.1"/>
    <property type="molecule type" value="Genomic_DNA"/>
</dbReference>
<evidence type="ECO:0000313" key="12">
    <source>
        <dbReference type="Proteomes" id="UP000825002"/>
    </source>
</evidence>
<dbReference type="InterPro" id="IPR036249">
    <property type="entry name" value="Thioredoxin-like_sf"/>
</dbReference>
<dbReference type="Proteomes" id="UP000825002">
    <property type="component" value="Unassembled WGS sequence"/>
</dbReference>
<feature type="transmembrane region" description="Helical" evidence="10">
    <location>
        <begin position="732"/>
        <end position="754"/>
    </location>
</feature>
<evidence type="ECO:0000256" key="8">
    <source>
        <dbReference type="ARBA" id="ARBA00022989"/>
    </source>
</evidence>
<evidence type="ECO:0000256" key="4">
    <source>
        <dbReference type="ARBA" id="ARBA00022679"/>
    </source>
</evidence>
<dbReference type="InterPro" id="IPR021149">
    <property type="entry name" value="OligosaccharylTrfase_OST3/OST6"/>
</dbReference>
<gene>
    <name evidence="11" type="primary">TUSC3</name>
    <name evidence="11" type="ORF">GZH46_01328</name>
</gene>
<keyword evidence="8 10" id="KW-1133">Transmembrane helix</keyword>
<dbReference type="Pfam" id="PF04756">
    <property type="entry name" value="OST3_OST6"/>
    <property type="match status" value="1"/>
</dbReference>
<evidence type="ECO:0000256" key="6">
    <source>
        <dbReference type="ARBA" id="ARBA00022729"/>
    </source>
</evidence>
<dbReference type="Gene3D" id="3.40.30.10">
    <property type="entry name" value="Glutaredoxin"/>
    <property type="match status" value="1"/>
</dbReference>
<dbReference type="CDD" id="cd03784">
    <property type="entry name" value="GT1_Gtf-like"/>
    <property type="match status" value="1"/>
</dbReference>
<evidence type="ECO:0000256" key="1">
    <source>
        <dbReference type="ARBA" id="ARBA00002791"/>
    </source>
</evidence>
<evidence type="ECO:0000256" key="5">
    <source>
        <dbReference type="ARBA" id="ARBA00022692"/>
    </source>
</evidence>
<feature type="non-terminal residue" evidence="11">
    <location>
        <position position="804"/>
    </location>
</feature>
<keyword evidence="7" id="KW-0256">Endoplasmic reticulum</keyword>